<feature type="compositionally biased region" description="Basic and acidic residues" evidence="3">
    <location>
        <begin position="1142"/>
        <end position="1152"/>
    </location>
</feature>
<evidence type="ECO:0000259" key="4">
    <source>
        <dbReference type="Pfam" id="PF10017"/>
    </source>
</evidence>
<dbReference type="PANTHER" id="PTHR43397:SF1">
    <property type="entry name" value="ERGOTHIONEINE BIOSYNTHESIS PROTEIN 1"/>
    <property type="match status" value="1"/>
</dbReference>
<dbReference type="OrthoDB" id="4190at2759"/>
<feature type="compositionally biased region" description="Polar residues" evidence="3">
    <location>
        <begin position="383"/>
        <end position="394"/>
    </location>
</feature>
<reference evidence="5" key="1">
    <citation type="submission" date="2022-01" db="EMBL/GenBank/DDBJ databases">
        <authorList>
            <person name="Braso-Vives M."/>
        </authorList>
    </citation>
    <scope>NUCLEOTIDE SEQUENCE</scope>
</reference>
<feature type="compositionally biased region" description="Basic and acidic residues" evidence="3">
    <location>
        <begin position="751"/>
        <end position="760"/>
    </location>
</feature>
<dbReference type="GO" id="GO:0008168">
    <property type="term" value="F:methyltransferase activity"/>
    <property type="evidence" value="ECO:0007669"/>
    <property type="project" value="UniProtKB-KW"/>
</dbReference>
<feature type="region of interest" description="Disordered" evidence="3">
    <location>
        <begin position="704"/>
        <end position="783"/>
    </location>
</feature>
<feature type="region of interest" description="Disordered" evidence="3">
    <location>
        <begin position="346"/>
        <end position="453"/>
    </location>
</feature>
<feature type="domain" description="Histidine-specific methyltransferase SAM-dependent" evidence="4">
    <location>
        <begin position="22"/>
        <end position="328"/>
    </location>
</feature>
<keyword evidence="2" id="KW-0808">Transferase</keyword>
<dbReference type="InterPro" id="IPR019257">
    <property type="entry name" value="MeTrfase_dom"/>
</dbReference>
<feature type="region of interest" description="Disordered" evidence="3">
    <location>
        <begin position="795"/>
        <end position="820"/>
    </location>
</feature>
<accession>A0A8J9VDS8</accession>
<protein>
    <submittedName>
        <fullName evidence="5">Hypp5474 protein</fullName>
    </submittedName>
</protein>
<evidence type="ECO:0000313" key="6">
    <source>
        <dbReference type="Proteomes" id="UP000838412"/>
    </source>
</evidence>
<keyword evidence="6" id="KW-1185">Reference proteome</keyword>
<evidence type="ECO:0000256" key="1">
    <source>
        <dbReference type="ARBA" id="ARBA00022603"/>
    </source>
</evidence>
<keyword evidence="1" id="KW-0489">Methyltransferase</keyword>
<dbReference type="Proteomes" id="UP000838412">
    <property type="component" value="Chromosome 10"/>
</dbReference>
<feature type="compositionally biased region" description="Basic residues" evidence="3">
    <location>
        <begin position="1132"/>
        <end position="1141"/>
    </location>
</feature>
<dbReference type="InterPro" id="IPR051128">
    <property type="entry name" value="EgtD_Methyltrsf_superfamily"/>
</dbReference>
<dbReference type="InterPro" id="IPR029063">
    <property type="entry name" value="SAM-dependent_MTases_sf"/>
</dbReference>
<evidence type="ECO:0000256" key="2">
    <source>
        <dbReference type="ARBA" id="ARBA00022679"/>
    </source>
</evidence>
<name>A0A8J9VDS8_BRALA</name>
<feature type="compositionally biased region" description="Basic residues" evidence="3">
    <location>
        <begin position="704"/>
        <end position="714"/>
    </location>
</feature>
<proteinExistence type="predicted"/>
<dbReference type="EMBL" id="OV696695">
    <property type="protein sequence ID" value="CAH1237964.1"/>
    <property type="molecule type" value="Genomic_DNA"/>
</dbReference>
<dbReference type="Pfam" id="PF10017">
    <property type="entry name" value="Methyltransf_33"/>
    <property type="match status" value="1"/>
</dbReference>
<gene>
    <name evidence="5" type="primary">Hypp5474</name>
    <name evidence="5" type="ORF">BLAG_LOCUS2735</name>
</gene>
<feature type="region of interest" description="Disordered" evidence="3">
    <location>
        <begin position="1106"/>
        <end position="1161"/>
    </location>
</feature>
<feature type="region of interest" description="Disordered" evidence="3">
    <location>
        <begin position="860"/>
        <end position="888"/>
    </location>
</feature>
<feature type="compositionally biased region" description="Basic and acidic residues" evidence="3">
    <location>
        <begin position="810"/>
        <end position="819"/>
    </location>
</feature>
<evidence type="ECO:0000256" key="3">
    <source>
        <dbReference type="SAM" id="MobiDB-lite"/>
    </source>
</evidence>
<dbReference type="GO" id="GO:0032259">
    <property type="term" value="P:methylation"/>
    <property type="evidence" value="ECO:0007669"/>
    <property type="project" value="UniProtKB-KW"/>
</dbReference>
<organism evidence="5 6">
    <name type="scientific">Branchiostoma lanceolatum</name>
    <name type="common">Common lancelet</name>
    <name type="synonym">Amphioxus lanceolatum</name>
    <dbReference type="NCBI Taxonomy" id="7740"/>
    <lineage>
        <taxon>Eukaryota</taxon>
        <taxon>Metazoa</taxon>
        <taxon>Chordata</taxon>
        <taxon>Cephalochordata</taxon>
        <taxon>Leptocardii</taxon>
        <taxon>Amphioxiformes</taxon>
        <taxon>Branchiostomatidae</taxon>
        <taxon>Branchiostoma</taxon>
    </lineage>
</organism>
<feature type="region of interest" description="Disordered" evidence="3">
    <location>
        <begin position="650"/>
        <end position="671"/>
    </location>
</feature>
<dbReference type="Gene3D" id="3.40.50.150">
    <property type="entry name" value="Vaccinia Virus protein VP39"/>
    <property type="match status" value="1"/>
</dbReference>
<dbReference type="PANTHER" id="PTHR43397">
    <property type="entry name" value="ERGOTHIONEINE BIOSYNTHESIS PROTEIN 1"/>
    <property type="match status" value="1"/>
</dbReference>
<feature type="compositionally biased region" description="Basic residues" evidence="3">
    <location>
        <begin position="430"/>
        <end position="439"/>
    </location>
</feature>
<dbReference type="AlphaFoldDB" id="A0A8J9VDS8"/>
<sequence length="1161" mass="132572">MNDQDSDVTATTNRHVSEELTSVVASLTSERRYVPQWYVYDTRGSELCEELIQKSKAYKIWQHEHSIFQTHADDIASKVSPPAVLVDLGSGASSKTRLVIEAMLKRHGRAAFVPVDMAKEYIATCGRQLEKDYPALTVEPFGGLYLDGVRHVASRKEAKLLLWLGNSFSNVSIHHQVEMLQEIRAQLSDGDRLVLGVDMNTDREAVSHAYGDEWIPIWRDNLVSRFNKDFGEDMDAERFEYICEFVENPPDQDEPSYVVLSLRSSCKQRVHFETLGLDIDFEDGEKIYFYEGPNTSCKWNLMQLRRLADKSGFAVDAHWTNDEENYCVPIPLIMYERQELRQAHPDFQVPTPPTEPKTVAQREKAMQRQARNSRRNLRMAPQVPSQGVSDQTMDSCEEADRHQAHPDFQVPTPPTEPKTVAQREKDMQRQTRKSRRNLHKAPQDPSQGVRDQVMDSCEEADLRLKAGQRPNYVPPGGFSDNMPNRYVRASPTEEERDRALDEHAERIFHQKVNTLMFGEDLSASKLPSKRRSKKVRAPEKIRQLEQERHNAVPFDDEHQLLRVVCTTVMFGDDLSQTRRIPAQSSLVGGRHHRIHDAQGLIGAPMPRSRYQNPEPDHDDDQEDAVYITMDDLDYRANRLKQEAEMEVSSERTAAKQPSLAPQHHTVTSKRTAAVDAISDHSLLMHPQPPVAAKSDNAVAVDKLRYKRRAHRRTKDRQGISDQAMDSCEEADRRQAHPDFQVPTPPTGPKTVDQREKDMQRQTRNSRQNLRKGPQDPSQGISDQVMDSCEDADRHLAHPDFQVPTPPTKQKTVDQREKDMQCQTRNGRRNLRKAPQVHSQGVSKQVMDSCEEADRRLKAGQRPSYVPPRGFSDSMPNRYVRNSPTEEERDRALDEHAERIFHQKVNTLMFGEDLSTSKLPSKRRSKKVRAPEKIHQLEQERHNAVPFDDEHQLLRVVCTTVMFGDDLSQTRRVPAQSSLVGGRHTRIHDAQGLIGAPMPRSRYQNPEPDDEQEDAEYITMEDLDYRANRLKQAADMDISSERTDTKLSSLEAQRHTETLKRTEADGNISGHSLLMHPQHPVAAKSDNAVAADKLRYKRRAQVDNVSGHSLLMHPQPPVAAKSDNAVAAEKLSSKRLSRRRTKDARALKRHYDDPSGPVRSKH</sequence>
<evidence type="ECO:0000313" key="5">
    <source>
        <dbReference type="EMBL" id="CAH1237964.1"/>
    </source>
</evidence>